<protein>
    <recommendedName>
        <fullName evidence="6">RNA-binding protein KhpB</fullName>
    </recommendedName>
    <alternativeName>
        <fullName evidence="6">RNA-binding protein EloR</fullName>
    </alternativeName>
</protein>
<comment type="similarity">
    <text evidence="6">Belongs to the KhpB RNA-binding protein family.</text>
</comment>
<dbReference type="PANTHER" id="PTHR35800:SF1">
    <property type="entry name" value="RNA-BINDING PROTEIN KHPB"/>
    <property type="match status" value="1"/>
</dbReference>
<dbReference type="Pfam" id="PF14804">
    <property type="entry name" value="Jag_N"/>
    <property type="match status" value="1"/>
</dbReference>
<dbReference type="Gene3D" id="3.30.1370.50">
    <property type="entry name" value="R3H-like domain"/>
    <property type="match status" value="1"/>
</dbReference>
<gene>
    <name evidence="6" type="primary">khpB</name>
    <name evidence="6" type="synonym">eloR</name>
    <name evidence="9" type="ORF">EDD73_11450</name>
</gene>
<evidence type="ECO:0000256" key="2">
    <source>
        <dbReference type="ARBA" id="ARBA00022884"/>
    </source>
</evidence>
<organism evidence="9 10">
    <name type="scientific">Heliophilum fasciatum</name>
    <dbReference type="NCBI Taxonomy" id="35700"/>
    <lineage>
        <taxon>Bacteria</taxon>
        <taxon>Bacillati</taxon>
        <taxon>Bacillota</taxon>
        <taxon>Clostridia</taxon>
        <taxon>Eubacteriales</taxon>
        <taxon>Heliobacteriaceae</taxon>
        <taxon>Heliophilum</taxon>
    </lineage>
</organism>
<evidence type="ECO:0000313" key="10">
    <source>
        <dbReference type="Proteomes" id="UP000294813"/>
    </source>
</evidence>
<dbReference type="AlphaFoldDB" id="A0A4R2RJ97"/>
<evidence type="ECO:0000256" key="7">
    <source>
        <dbReference type="SAM" id="MobiDB-lite"/>
    </source>
</evidence>
<comment type="subunit">
    <text evidence="6">Forms a complex with KhpA.</text>
</comment>
<evidence type="ECO:0000256" key="3">
    <source>
        <dbReference type="ARBA" id="ARBA00022960"/>
    </source>
</evidence>
<evidence type="ECO:0000256" key="4">
    <source>
        <dbReference type="ARBA" id="ARBA00023186"/>
    </source>
</evidence>
<name>A0A4R2RJ97_9FIRM</name>
<feature type="compositionally biased region" description="Basic and acidic residues" evidence="7">
    <location>
        <begin position="325"/>
        <end position="336"/>
    </location>
</feature>
<dbReference type="InterPro" id="IPR038247">
    <property type="entry name" value="Jag_N_dom_sf"/>
</dbReference>
<dbReference type="PROSITE" id="PS51061">
    <property type="entry name" value="R3H"/>
    <property type="match status" value="1"/>
</dbReference>
<comment type="caution">
    <text evidence="9">The sequence shown here is derived from an EMBL/GenBank/DDBJ whole genome shotgun (WGS) entry which is preliminary data.</text>
</comment>
<dbReference type="Pfam" id="PF01424">
    <property type="entry name" value="R3H"/>
    <property type="match status" value="1"/>
</dbReference>
<comment type="function">
    <text evidence="6">A probable RNA chaperone. Forms a complex with KhpA which binds to cellular RNA and controls its expression. Plays a role in peptidoglycan (PG) homeostasis and cell length regulation.</text>
</comment>
<dbReference type="HAMAP" id="MF_00867">
    <property type="entry name" value="KhpB"/>
    <property type="match status" value="1"/>
</dbReference>
<keyword evidence="3 6" id="KW-0133">Cell shape</keyword>
<dbReference type="GO" id="GO:0003723">
    <property type="term" value="F:RNA binding"/>
    <property type="evidence" value="ECO:0007669"/>
    <property type="project" value="UniProtKB-UniRule"/>
</dbReference>
<dbReference type="SMART" id="SM00393">
    <property type="entry name" value="R3H"/>
    <property type="match status" value="1"/>
</dbReference>
<dbReference type="PANTHER" id="PTHR35800">
    <property type="entry name" value="PROTEIN JAG"/>
    <property type="match status" value="1"/>
</dbReference>
<dbReference type="CDD" id="cd02414">
    <property type="entry name" value="KH-II_Jag"/>
    <property type="match status" value="1"/>
</dbReference>
<feature type="region of interest" description="Jag_N domain" evidence="6">
    <location>
        <begin position="8"/>
        <end position="58"/>
    </location>
</feature>
<dbReference type="GO" id="GO:0071555">
    <property type="term" value="P:cell wall organization"/>
    <property type="evidence" value="ECO:0007669"/>
    <property type="project" value="UniProtKB-KW"/>
</dbReference>
<comment type="domain">
    <text evidence="6">Has an N-terminal Jag-N domain and 2 RNA-binding domains (KH and R3H).</text>
</comment>
<dbReference type="Proteomes" id="UP000294813">
    <property type="component" value="Unassembled WGS sequence"/>
</dbReference>
<dbReference type="GO" id="GO:0009252">
    <property type="term" value="P:peptidoglycan biosynthetic process"/>
    <property type="evidence" value="ECO:0007669"/>
    <property type="project" value="UniProtKB-UniRule"/>
</dbReference>
<accession>A0A4R2RJ97</accession>
<dbReference type="NCBIfam" id="NF041568">
    <property type="entry name" value="Jag_EloR"/>
    <property type="match status" value="1"/>
</dbReference>
<feature type="domain" description="R3H" evidence="8">
    <location>
        <begin position="143"/>
        <end position="209"/>
    </location>
</feature>
<comment type="subcellular location">
    <subcellularLocation>
        <location evidence="6">Cytoplasm</location>
    </subcellularLocation>
</comment>
<dbReference type="OrthoDB" id="9794483at2"/>
<feature type="compositionally biased region" description="Basic and acidic residues" evidence="7">
    <location>
        <begin position="258"/>
        <end position="282"/>
    </location>
</feature>
<reference evidence="9 10" key="1">
    <citation type="submission" date="2019-03" db="EMBL/GenBank/DDBJ databases">
        <title>Genomic Encyclopedia of Type Strains, Phase IV (KMG-IV): sequencing the most valuable type-strain genomes for metagenomic binning, comparative biology and taxonomic classification.</title>
        <authorList>
            <person name="Goeker M."/>
        </authorList>
    </citation>
    <scope>NUCLEOTIDE SEQUENCE [LARGE SCALE GENOMIC DNA]</scope>
    <source>
        <strain evidence="9 10">DSM 11170</strain>
    </source>
</reference>
<dbReference type="GO" id="GO:0005737">
    <property type="term" value="C:cytoplasm"/>
    <property type="evidence" value="ECO:0007669"/>
    <property type="project" value="UniProtKB-SubCell"/>
</dbReference>
<dbReference type="InterPro" id="IPR001374">
    <property type="entry name" value="R3H_dom"/>
</dbReference>
<feature type="region of interest" description="Disordered" evidence="7">
    <location>
        <begin position="186"/>
        <end position="336"/>
    </location>
</feature>
<dbReference type="Gene3D" id="3.30.300.20">
    <property type="match status" value="1"/>
</dbReference>
<dbReference type="GO" id="GO:0008360">
    <property type="term" value="P:regulation of cell shape"/>
    <property type="evidence" value="ECO:0007669"/>
    <property type="project" value="UniProtKB-KW"/>
</dbReference>
<feature type="compositionally biased region" description="Basic and acidic residues" evidence="7">
    <location>
        <begin position="240"/>
        <end position="250"/>
    </location>
</feature>
<evidence type="ECO:0000256" key="5">
    <source>
        <dbReference type="ARBA" id="ARBA00023316"/>
    </source>
</evidence>
<evidence type="ECO:0000256" key="6">
    <source>
        <dbReference type="HAMAP-Rule" id="MF_00867"/>
    </source>
</evidence>
<dbReference type="InterPro" id="IPR032782">
    <property type="entry name" value="KhpB_N"/>
</dbReference>
<dbReference type="SMART" id="SM01245">
    <property type="entry name" value="Jag_N"/>
    <property type="match status" value="1"/>
</dbReference>
<dbReference type="SUPFAM" id="SSF82708">
    <property type="entry name" value="R3H domain"/>
    <property type="match status" value="1"/>
</dbReference>
<proteinExistence type="inferred from homology"/>
<dbReference type="InterPro" id="IPR015946">
    <property type="entry name" value="KH_dom-like_a/b"/>
</dbReference>
<dbReference type="CDD" id="cd02644">
    <property type="entry name" value="R3H_jag"/>
    <property type="match status" value="1"/>
</dbReference>
<keyword evidence="10" id="KW-1185">Reference proteome</keyword>
<sequence length="336" mass="38183">MIQPISIEKTARTVEEALRAALDELQVEQNDVEVQVIEEASKGFLGFIGGRPARVLVTVKPDAVRDAVRFLRDVFQRMDVTAEIQTEWRDKNLLIQFVGDDLGILIGRRGDTLDALQYLTNLVVNRALDGHVRIVLDVENYRQRREETLVRLAKRLADKAKRTGTRVVLEPMSPQERRIIHTTLQEDDRISTHSEGEDPFRKVVIIPKNPARRMRSNDSDAMKTNLKSDRGATRTGGRKSFSDEKIKTTGDHQWANRSSDRHDGRPDQTEIDGNQKEEKESTRQFGNYGNLRPGANKRDYRMPRPFSGNTKISRGATPLSTVAAKESDKEEPQDND</sequence>
<dbReference type="InterPro" id="IPR034079">
    <property type="entry name" value="R3H_KhpB"/>
</dbReference>
<dbReference type="Gene3D" id="3.30.30.80">
    <property type="entry name" value="probable RNA-binding protein from clostridium symbiosum atcc 14940"/>
    <property type="match status" value="1"/>
</dbReference>
<dbReference type="InterPro" id="IPR038008">
    <property type="entry name" value="Jag_KH"/>
</dbReference>
<keyword evidence="1 6" id="KW-0963">Cytoplasm</keyword>
<evidence type="ECO:0000313" key="9">
    <source>
        <dbReference type="EMBL" id="TCP63902.1"/>
    </source>
</evidence>
<evidence type="ECO:0000256" key="1">
    <source>
        <dbReference type="ARBA" id="ARBA00022490"/>
    </source>
</evidence>
<dbReference type="Pfam" id="PF13083">
    <property type="entry name" value="KH_KhpA-B"/>
    <property type="match status" value="1"/>
</dbReference>
<feature type="compositionally biased region" description="Basic and acidic residues" evidence="7">
    <location>
        <begin position="186"/>
        <end position="201"/>
    </location>
</feature>
<feature type="compositionally biased region" description="Basic and acidic residues" evidence="7">
    <location>
        <begin position="215"/>
        <end position="232"/>
    </location>
</feature>
<evidence type="ECO:0000259" key="8">
    <source>
        <dbReference type="PROSITE" id="PS51061"/>
    </source>
</evidence>
<dbReference type="InterPro" id="IPR039247">
    <property type="entry name" value="KhpB"/>
</dbReference>
<dbReference type="InterPro" id="IPR036867">
    <property type="entry name" value="R3H_dom_sf"/>
</dbReference>
<dbReference type="RefSeq" id="WP_131919403.1">
    <property type="nucleotide sequence ID" value="NZ_JAOQNU010000013.1"/>
</dbReference>
<keyword evidence="2 6" id="KW-0694">RNA-binding</keyword>
<keyword evidence="5 6" id="KW-0961">Cell wall biogenesis/degradation</keyword>
<keyword evidence="4 6" id="KW-0143">Chaperone</keyword>
<dbReference type="EMBL" id="SLXT01000014">
    <property type="protein sequence ID" value="TCP63902.1"/>
    <property type="molecule type" value="Genomic_DNA"/>
</dbReference>